<name>A0A099KSS2_COLPS</name>
<evidence type="ECO:0000313" key="2">
    <source>
        <dbReference type="Proteomes" id="UP000029868"/>
    </source>
</evidence>
<protein>
    <submittedName>
        <fullName evidence="1">Uncharacterized protein</fullName>
    </submittedName>
</protein>
<accession>A0A099KSS2</accession>
<evidence type="ECO:0000313" key="1">
    <source>
        <dbReference type="EMBL" id="KGJ93824.1"/>
    </source>
</evidence>
<proteinExistence type="predicted"/>
<dbReference type="Proteomes" id="UP000029868">
    <property type="component" value="Unassembled WGS sequence"/>
</dbReference>
<sequence>MDIVLRSLDVYISNSICLGDREIHCIFVLLFLSHHNQIYSIDIRNHRDGVLFNTDQTEQLCLSSSNEQLCKSSTAINYNVVHIIFPANSSLPVLKTLSNFLLPRHEKLYLKLRVSSLYLKIEAVAKSVLI</sequence>
<gene>
    <name evidence="1" type="ORF">GAB14E_2379</name>
</gene>
<dbReference type="EMBL" id="JQEC01000021">
    <property type="protein sequence ID" value="KGJ93824.1"/>
    <property type="molecule type" value="Genomic_DNA"/>
</dbReference>
<comment type="caution">
    <text evidence="1">The sequence shown here is derived from an EMBL/GenBank/DDBJ whole genome shotgun (WGS) entry which is preliminary data.</text>
</comment>
<organism evidence="1 2">
    <name type="scientific">Colwellia psychrerythraea</name>
    <name type="common">Vibrio psychroerythus</name>
    <dbReference type="NCBI Taxonomy" id="28229"/>
    <lineage>
        <taxon>Bacteria</taxon>
        <taxon>Pseudomonadati</taxon>
        <taxon>Pseudomonadota</taxon>
        <taxon>Gammaproteobacteria</taxon>
        <taxon>Alteromonadales</taxon>
        <taxon>Colwelliaceae</taxon>
        <taxon>Colwellia</taxon>
    </lineage>
</organism>
<dbReference type="AlphaFoldDB" id="A0A099KSS2"/>
<reference evidence="1 2" key="1">
    <citation type="submission" date="2014-08" db="EMBL/GenBank/DDBJ databases">
        <title>Genomic and Phenotypic Diversity of Colwellia psychrerythraea strains from Disparate Marine Basins.</title>
        <authorList>
            <person name="Techtmann S.M."/>
            <person name="Stelling S.C."/>
            <person name="Utturkar S.M."/>
            <person name="Alshibli N."/>
            <person name="Harris A."/>
            <person name="Brown S.D."/>
            <person name="Hazen T.C."/>
        </authorList>
    </citation>
    <scope>NUCLEOTIDE SEQUENCE [LARGE SCALE GENOMIC DNA]</scope>
    <source>
        <strain evidence="1 2">GAB14E</strain>
    </source>
</reference>